<reference evidence="3" key="1">
    <citation type="submission" date="2016-10" db="EMBL/GenBank/DDBJ databases">
        <authorList>
            <person name="Jeantristanb JTB J.-T."/>
            <person name="Ricardo R."/>
        </authorList>
    </citation>
    <scope>NUCLEOTIDE SEQUENCE [LARGE SCALE GENOMIC DNA]</scope>
</reference>
<organism evidence="2 3">
    <name type="scientific">Microbotryum saponariae</name>
    <dbReference type="NCBI Taxonomy" id="289078"/>
    <lineage>
        <taxon>Eukaryota</taxon>
        <taxon>Fungi</taxon>
        <taxon>Dikarya</taxon>
        <taxon>Basidiomycota</taxon>
        <taxon>Pucciniomycotina</taxon>
        <taxon>Microbotryomycetes</taxon>
        <taxon>Microbotryales</taxon>
        <taxon>Microbotryaceae</taxon>
        <taxon>Microbotryum</taxon>
    </lineage>
</organism>
<keyword evidence="3" id="KW-1185">Reference proteome</keyword>
<evidence type="ECO:0000313" key="3">
    <source>
        <dbReference type="Proteomes" id="UP000249723"/>
    </source>
</evidence>
<gene>
    <name evidence="2" type="ORF">BZ3500_MVSOF-1268-A1-R1_CHR9G10733</name>
</gene>
<accession>A0A2X0KCT3</accession>
<feature type="region of interest" description="Disordered" evidence="1">
    <location>
        <begin position="376"/>
        <end position="427"/>
    </location>
</feature>
<dbReference type="AlphaFoldDB" id="A0A2X0KCT3"/>
<name>A0A2X0KCT3_9BASI</name>
<evidence type="ECO:0000256" key="1">
    <source>
        <dbReference type="SAM" id="MobiDB-lite"/>
    </source>
</evidence>
<dbReference type="EMBL" id="FMWP01000107">
    <property type="protein sequence ID" value="SDA00602.1"/>
    <property type="molecule type" value="Genomic_DNA"/>
</dbReference>
<dbReference type="OrthoDB" id="3182995at2759"/>
<proteinExistence type="predicted"/>
<sequence>MFFTRNRNIFQSPFTLLHGGSYSDHHPCGKVDDFSYRAIGTPFQGAPLPPSSQLPVSAILDTSLQQRLEGALLDFLGAHDLVELCRQDRESHLISDNRSLISDFAAHDGIPSTTEPVYNETSSLLMHMGQTRLFCTNSPECTVSVHDLRIRILEPLVTIVLKKYHDKIEEDGKKSGGCYLLQYRPEDPLQPQLPRGITFALRHTITGVASNTTISFDEDSSFLTFGCQPNVFAREDECKFFLNEGKPIPLDPCGRSHGAQAMLNKLVWRMQSAIQRDPKTGKVEVSVRFGIIMGTHFAILAESVTNPNNDQEAGLVYTSIFKTGNEVKDRDRYAFDFRPRSIPPLFLAIILDYLVKVPPPPDEILNSLFGTGKHLDDSGGDSGVEGQTKLERSEEGNGEQPSGLKNEPQRTGQPSESENKGLPEPSAQVPRIALYKFDRGNRVNRGTRIEAVIFEVVSKPGKSLKAPRHNPSHDLVHLPPVLVYY</sequence>
<protein>
    <submittedName>
        <fullName evidence="2">BZ3500_MvSof-1268-A1-R1_Chr9g10733 protein</fullName>
    </submittedName>
</protein>
<dbReference type="Proteomes" id="UP000249723">
    <property type="component" value="Unassembled WGS sequence"/>
</dbReference>
<evidence type="ECO:0000313" key="2">
    <source>
        <dbReference type="EMBL" id="SDA00602.1"/>
    </source>
</evidence>